<evidence type="ECO:0000313" key="2">
    <source>
        <dbReference type="EMBL" id="MBI4726714.1"/>
    </source>
</evidence>
<feature type="signal peptide" evidence="1">
    <location>
        <begin position="1"/>
        <end position="19"/>
    </location>
</feature>
<proteinExistence type="predicted"/>
<feature type="chain" id="PRO_5037497621" evidence="1">
    <location>
        <begin position="20"/>
        <end position="471"/>
    </location>
</feature>
<dbReference type="Proteomes" id="UP000736328">
    <property type="component" value="Unassembled WGS sequence"/>
</dbReference>
<dbReference type="SUPFAM" id="SSF89372">
    <property type="entry name" value="Fucose-specific lectin"/>
    <property type="match status" value="1"/>
</dbReference>
<organism evidence="2 3">
    <name type="scientific">candidate division TA06 bacterium</name>
    <dbReference type="NCBI Taxonomy" id="2250710"/>
    <lineage>
        <taxon>Bacteria</taxon>
        <taxon>Bacteria division TA06</taxon>
    </lineage>
</organism>
<evidence type="ECO:0000256" key="1">
    <source>
        <dbReference type="SAM" id="SignalP"/>
    </source>
</evidence>
<dbReference type="InterPro" id="IPR026444">
    <property type="entry name" value="Secre_tail"/>
</dbReference>
<reference evidence="2" key="1">
    <citation type="submission" date="2020-07" db="EMBL/GenBank/DDBJ databases">
        <title>Huge and variable diversity of episymbiotic CPR bacteria and DPANN archaea in groundwater ecosystems.</title>
        <authorList>
            <person name="He C.Y."/>
            <person name="Keren R."/>
            <person name="Whittaker M."/>
            <person name="Farag I.F."/>
            <person name="Doudna J."/>
            <person name="Cate J.H.D."/>
            <person name="Banfield J.F."/>
        </authorList>
    </citation>
    <scope>NUCLEOTIDE SEQUENCE</scope>
    <source>
        <strain evidence="2">NC_groundwater_1520_Pr4_B-0.1um_53_5</strain>
    </source>
</reference>
<evidence type="ECO:0000313" key="3">
    <source>
        <dbReference type="Proteomes" id="UP000736328"/>
    </source>
</evidence>
<accession>A0A933ICA4</accession>
<sequence length="471" mass="53110">MKKIIASLPLLLLPVVAFAWSTPYNISKNNTSITAIADISIAVDKDGKTHVVWEAWRSDNYWGPHWIMYSSGMDTNWSTPVWLSGDTPSVSSASPNIVIDKNGRPFVGWSDETKGQIYYTYQNSGAWTTPQPIGNGFYGTRMAVDSQNNIHAVWHGGDYTVWYCKWNWTTWSVPYQLEADSSIDKAWPDIAIDSKGNIHVVAMEYRLSQGDPLTYFINDGTGWSKQPNPPDPSTSNSCYPRISIGLDDTIHLVWEERDTGYTGYYTCGKNNLWTTPRVLHDSFNAFSPQVVAVYNNIYCFWNAANDTGIGIYYAKRDSSSSWSTPEPLIKNRYTGAVCASLNNSAKMFSVAWRNSSTVVYSWDTVYLGGMLPPQDTGIHWPPVLILKYAPNPTRNKIKLTYEVRISGFIRLNVYNLVGRQVFVSDIGYKTKGPHVYEYYPDSSLASGVYFCQIVMKDVAYKTPLIKITLIK</sequence>
<comment type="caution">
    <text evidence="2">The sequence shown here is derived from an EMBL/GenBank/DDBJ whole genome shotgun (WGS) entry which is preliminary data.</text>
</comment>
<dbReference type="AlphaFoldDB" id="A0A933ICA4"/>
<keyword evidence="1" id="KW-0732">Signal</keyword>
<protein>
    <submittedName>
        <fullName evidence="2">T9SS type A sorting domain-containing protein</fullName>
    </submittedName>
</protein>
<dbReference type="NCBIfam" id="TIGR04183">
    <property type="entry name" value="Por_Secre_tail"/>
    <property type="match status" value="1"/>
</dbReference>
<gene>
    <name evidence="2" type="ORF">HY768_05760</name>
</gene>
<dbReference type="Gene3D" id="2.120.10.70">
    <property type="entry name" value="Fucose-specific lectin"/>
    <property type="match status" value="1"/>
</dbReference>
<dbReference type="EMBL" id="JACQXR010000075">
    <property type="protein sequence ID" value="MBI4726714.1"/>
    <property type="molecule type" value="Genomic_DNA"/>
</dbReference>
<name>A0A933ICA4_UNCT6</name>